<gene>
    <name evidence="2" type="ORF">WA026_011335</name>
</gene>
<dbReference type="EMBL" id="JARQZJ010000035">
    <property type="protein sequence ID" value="KAK9876205.1"/>
    <property type="molecule type" value="Genomic_DNA"/>
</dbReference>
<evidence type="ECO:0000256" key="1">
    <source>
        <dbReference type="SAM" id="MobiDB-lite"/>
    </source>
</evidence>
<reference evidence="2 3" key="1">
    <citation type="submission" date="2023-03" db="EMBL/GenBank/DDBJ databases">
        <title>Genome insight into feeding habits of ladybird beetles.</title>
        <authorList>
            <person name="Li H.-S."/>
            <person name="Huang Y.-H."/>
            <person name="Pang H."/>
        </authorList>
    </citation>
    <scope>NUCLEOTIDE SEQUENCE [LARGE SCALE GENOMIC DNA]</scope>
    <source>
        <strain evidence="2">SYSU_2023b</strain>
        <tissue evidence="2">Whole body</tissue>
    </source>
</reference>
<keyword evidence="3" id="KW-1185">Reference proteome</keyword>
<sequence>MSDSYSSDNDLLKLSDDDDVNEESEEEAVEDLMFLIYKVLDFQFITYKKIECNQLLPRCCSTGYQGINLCFFNILSRYGIKIMSGQLIIIKKHISTLWAISMGHGSAETSEIKIGAEVSSAEESAWSVFMFGGGKLFVMLVVRVVAKSSFIAIVH</sequence>
<dbReference type="AlphaFoldDB" id="A0AAW1U112"/>
<accession>A0AAW1U112</accession>
<evidence type="ECO:0000313" key="3">
    <source>
        <dbReference type="Proteomes" id="UP001431783"/>
    </source>
</evidence>
<name>A0AAW1U112_9CUCU</name>
<feature type="region of interest" description="Disordered" evidence="1">
    <location>
        <begin position="1"/>
        <end position="21"/>
    </location>
</feature>
<protein>
    <submittedName>
        <fullName evidence="2">Uncharacterized protein</fullName>
    </submittedName>
</protein>
<evidence type="ECO:0000313" key="2">
    <source>
        <dbReference type="EMBL" id="KAK9876205.1"/>
    </source>
</evidence>
<dbReference type="Proteomes" id="UP001431783">
    <property type="component" value="Unassembled WGS sequence"/>
</dbReference>
<comment type="caution">
    <text evidence="2">The sequence shown here is derived from an EMBL/GenBank/DDBJ whole genome shotgun (WGS) entry which is preliminary data.</text>
</comment>
<organism evidence="2 3">
    <name type="scientific">Henosepilachna vigintioctopunctata</name>
    <dbReference type="NCBI Taxonomy" id="420089"/>
    <lineage>
        <taxon>Eukaryota</taxon>
        <taxon>Metazoa</taxon>
        <taxon>Ecdysozoa</taxon>
        <taxon>Arthropoda</taxon>
        <taxon>Hexapoda</taxon>
        <taxon>Insecta</taxon>
        <taxon>Pterygota</taxon>
        <taxon>Neoptera</taxon>
        <taxon>Endopterygota</taxon>
        <taxon>Coleoptera</taxon>
        <taxon>Polyphaga</taxon>
        <taxon>Cucujiformia</taxon>
        <taxon>Coccinelloidea</taxon>
        <taxon>Coccinellidae</taxon>
        <taxon>Epilachninae</taxon>
        <taxon>Epilachnini</taxon>
        <taxon>Henosepilachna</taxon>
    </lineage>
</organism>
<proteinExistence type="predicted"/>